<name>A0ABV7WQU8_9GAMM</name>
<sequence>MTKVNNNLAWLLVLPALLLLALVVLIPLTMVFNFSFHDIFTQDFKTWVGAQWYRDILGSSHFYASLGRSLLYSLLVLIIEIPLGILLALSLPRRNAFVALFLVILSLPLLVPWNIIPMLWHVLISSDSFVAVFAAFGVDLDWKFNPIHTWIVLILMDVWHWTSLVLLLCYAGLSTIPKEYYQAAAIDKASRWTVFKVVEFPRIIGVLLMALLLRFMDSFMSYTEAFSLNAGGPKNATMFLAMDLAESIKAFDYGPASARSMIYFIIILTVVWFFKVAQKKYEH</sequence>
<evidence type="ECO:0000256" key="3">
    <source>
        <dbReference type="ARBA" id="ARBA00022989"/>
    </source>
</evidence>
<feature type="transmembrane region" description="Helical" evidence="5">
    <location>
        <begin position="150"/>
        <end position="173"/>
    </location>
</feature>
<feature type="transmembrane region" description="Helical" evidence="5">
    <location>
        <begin position="96"/>
        <end position="113"/>
    </location>
</feature>
<feature type="transmembrane region" description="Helical" evidence="5">
    <location>
        <begin position="70"/>
        <end position="89"/>
    </location>
</feature>
<evidence type="ECO:0000256" key="1">
    <source>
        <dbReference type="ARBA" id="ARBA00004651"/>
    </source>
</evidence>
<comment type="similarity">
    <text evidence="5">Belongs to the binding-protein-dependent transport system permease family.</text>
</comment>
<dbReference type="SUPFAM" id="SSF161098">
    <property type="entry name" value="MetI-like"/>
    <property type="match status" value="1"/>
</dbReference>
<evidence type="ECO:0000313" key="8">
    <source>
        <dbReference type="Proteomes" id="UP001595710"/>
    </source>
</evidence>
<reference evidence="8" key="1">
    <citation type="journal article" date="2019" name="Int. J. Syst. Evol. Microbiol.">
        <title>The Global Catalogue of Microorganisms (GCM) 10K type strain sequencing project: providing services to taxonomists for standard genome sequencing and annotation.</title>
        <authorList>
            <consortium name="The Broad Institute Genomics Platform"/>
            <consortium name="The Broad Institute Genome Sequencing Center for Infectious Disease"/>
            <person name="Wu L."/>
            <person name="Ma J."/>
        </authorList>
    </citation>
    <scope>NUCLEOTIDE SEQUENCE [LARGE SCALE GENOMIC DNA]</scope>
    <source>
        <strain evidence="8">CECT 8288</strain>
    </source>
</reference>
<dbReference type="RefSeq" id="WP_290280447.1">
    <property type="nucleotide sequence ID" value="NZ_JAUFQI010000001.1"/>
</dbReference>
<dbReference type="Gene3D" id="1.10.3720.10">
    <property type="entry name" value="MetI-like"/>
    <property type="match status" value="1"/>
</dbReference>
<dbReference type="PROSITE" id="PS50928">
    <property type="entry name" value="ABC_TM1"/>
    <property type="match status" value="1"/>
</dbReference>
<feature type="transmembrane region" description="Helical" evidence="5">
    <location>
        <begin position="193"/>
        <end position="213"/>
    </location>
</feature>
<dbReference type="CDD" id="cd06261">
    <property type="entry name" value="TM_PBP2"/>
    <property type="match status" value="1"/>
</dbReference>
<dbReference type="PANTHER" id="PTHR43759">
    <property type="entry name" value="TREHALOSE TRANSPORT SYSTEM PERMEASE PROTEIN SUGA"/>
    <property type="match status" value="1"/>
</dbReference>
<keyword evidence="5" id="KW-0813">Transport</keyword>
<keyword evidence="2 5" id="KW-0812">Transmembrane</keyword>
<dbReference type="PANTHER" id="PTHR43759:SF1">
    <property type="entry name" value="GLUCOSE IMPORT SYSTEM PERMEASE PROTEIN GLCT"/>
    <property type="match status" value="1"/>
</dbReference>
<protein>
    <submittedName>
        <fullName evidence="7">Carbohydrate ABC transporter permease</fullName>
    </submittedName>
</protein>
<evidence type="ECO:0000259" key="6">
    <source>
        <dbReference type="PROSITE" id="PS50928"/>
    </source>
</evidence>
<dbReference type="Pfam" id="PF00528">
    <property type="entry name" value="BPD_transp_1"/>
    <property type="match status" value="1"/>
</dbReference>
<dbReference type="InterPro" id="IPR052730">
    <property type="entry name" value="Sugar_ABC_transporter"/>
</dbReference>
<organism evidence="7 8">
    <name type="scientific">Reinekea marina</name>
    <dbReference type="NCBI Taxonomy" id="1310421"/>
    <lineage>
        <taxon>Bacteria</taxon>
        <taxon>Pseudomonadati</taxon>
        <taxon>Pseudomonadota</taxon>
        <taxon>Gammaproteobacteria</taxon>
        <taxon>Oceanospirillales</taxon>
        <taxon>Saccharospirillaceae</taxon>
        <taxon>Reinekea</taxon>
    </lineage>
</organism>
<evidence type="ECO:0000313" key="7">
    <source>
        <dbReference type="EMBL" id="MFC3700850.1"/>
    </source>
</evidence>
<keyword evidence="8" id="KW-1185">Reference proteome</keyword>
<accession>A0ABV7WQU8</accession>
<feature type="domain" description="ABC transmembrane type-1" evidence="6">
    <location>
        <begin position="66"/>
        <end position="274"/>
    </location>
</feature>
<keyword evidence="4 5" id="KW-0472">Membrane</keyword>
<dbReference type="InterPro" id="IPR000515">
    <property type="entry name" value="MetI-like"/>
</dbReference>
<keyword evidence="3 5" id="KW-1133">Transmembrane helix</keyword>
<gene>
    <name evidence="7" type="ORF">ACFOND_04285</name>
</gene>
<comment type="caution">
    <text evidence="7">The sequence shown here is derived from an EMBL/GenBank/DDBJ whole genome shotgun (WGS) entry which is preliminary data.</text>
</comment>
<feature type="transmembrane region" description="Helical" evidence="5">
    <location>
        <begin position="256"/>
        <end position="274"/>
    </location>
</feature>
<dbReference type="EMBL" id="JBHRYN010000007">
    <property type="protein sequence ID" value="MFC3700850.1"/>
    <property type="molecule type" value="Genomic_DNA"/>
</dbReference>
<proteinExistence type="inferred from homology"/>
<comment type="subcellular location">
    <subcellularLocation>
        <location evidence="1 5">Cell membrane</location>
        <topology evidence="1 5">Multi-pass membrane protein</topology>
    </subcellularLocation>
</comment>
<evidence type="ECO:0000256" key="2">
    <source>
        <dbReference type="ARBA" id="ARBA00022692"/>
    </source>
</evidence>
<evidence type="ECO:0000256" key="5">
    <source>
        <dbReference type="RuleBase" id="RU363032"/>
    </source>
</evidence>
<evidence type="ECO:0000256" key="4">
    <source>
        <dbReference type="ARBA" id="ARBA00023136"/>
    </source>
</evidence>
<dbReference type="Proteomes" id="UP001595710">
    <property type="component" value="Unassembled WGS sequence"/>
</dbReference>
<dbReference type="InterPro" id="IPR035906">
    <property type="entry name" value="MetI-like_sf"/>
</dbReference>